<feature type="domain" description="B box-type" evidence="6">
    <location>
        <begin position="169"/>
        <end position="210"/>
    </location>
</feature>
<evidence type="ECO:0000256" key="1">
    <source>
        <dbReference type="ARBA" id="ARBA00022723"/>
    </source>
</evidence>
<comment type="caution">
    <text evidence="7">The sequence shown here is derived from an EMBL/GenBank/DDBJ whole genome shotgun (WGS) entry which is preliminary data.</text>
</comment>
<sequence length="447" mass="50618">MKSGASRRERENAGEEREMAMIIERREEEERKLMRDRGRIPFAIPKLNIQGLGLSEITSALDKAQESKPVVKGDDNEIAQVAKKDAAKDNLLICNICMHKYDTAQRLPLTLMCGHTICKVCANNIHKFNNMKCPFDNLVFNHYSSADALGRNFTVLELLEQEKQKYLKADVRPCIVHKNKKVKFYCNQDQAYACSECLLSNHQGHAVVPARPMILGDLAKGNSDEAHTILDQLLSSESTLLAELEISSSKNIAEIDAMTQAIIAKVLSLSESLKKKATMNLSDYTQQSSLVQQDLLQEKTKVEALKEEFSKQEGVQKIASEEQYLESIRAIEQTNKYSEELMQREAMLRQQEVTYMNLFTDTSRIVEDLARKPNYVLNPEKAIEDSKEESFLVAAKLKAKMPLRKPRIKQNELDAKRIVAQMLSVAGEDNQASTMVADQQELMEEVD</sequence>
<keyword evidence="8" id="KW-1185">Reference proteome</keyword>
<dbReference type="PANTHER" id="PTHR47156">
    <property type="entry name" value="PROTEIN CBG20824"/>
    <property type="match status" value="1"/>
</dbReference>
<name>A0A8J8NDE6_HALGN</name>
<evidence type="ECO:0000259" key="5">
    <source>
        <dbReference type="PROSITE" id="PS50089"/>
    </source>
</evidence>
<dbReference type="InterPro" id="IPR027370">
    <property type="entry name" value="Znf-RING_euk"/>
</dbReference>
<dbReference type="InterPro" id="IPR000315">
    <property type="entry name" value="Znf_B-box"/>
</dbReference>
<keyword evidence="3" id="KW-0862">Zinc</keyword>
<dbReference type="InterPro" id="IPR017907">
    <property type="entry name" value="Znf_RING_CS"/>
</dbReference>
<keyword evidence="1" id="KW-0479">Metal-binding</keyword>
<dbReference type="OrthoDB" id="10067217at2759"/>
<dbReference type="Gene3D" id="3.30.160.60">
    <property type="entry name" value="Classic Zinc Finger"/>
    <property type="match status" value="1"/>
</dbReference>
<gene>
    <name evidence="7" type="ORF">FGO68_gene4339</name>
</gene>
<dbReference type="Gene3D" id="3.30.40.10">
    <property type="entry name" value="Zinc/RING finger domain, C3HC4 (zinc finger)"/>
    <property type="match status" value="1"/>
</dbReference>
<evidence type="ECO:0000313" key="8">
    <source>
        <dbReference type="Proteomes" id="UP000785679"/>
    </source>
</evidence>
<accession>A0A8J8NDE6</accession>
<reference evidence="7" key="1">
    <citation type="submission" date="2019-06" db="EMBL/GenBank/DDBJ databases">
        <authorList>
            <person name="Zheng W."/>
        </authorList>
    </citation>
    <scope>NUCLEOTIDE SEQUENCE</scope>
    <source>
        <strain evidence="7">QDHG01</strain>
    </source>
</reference>
<evidence type="ECO:0000256" key="3">
    <source>
        <dbReference type="ARBA" id="ARBA00022833"/>
    </source>
</evidence>
<evidence type="ECO:0000256" key="2">
    <source>
        <dbReference type="ARBA" id="ARBA00022771"/>
    </source>
</evidence>
<evidence type="ECO:0000259" key="6">
    <source>
        <dbReference type="PROSITE" id="PS50119"/>
    </source>
</evidence>
<dbReference type="CDD" id="cd19756">
    <property type="entry name" value="Bbox2"/>
    <property type="match status" value="1"/>
</dbReference>
<dbReference type="PROSITE" id="PS50119">
    <property type="entry name" value="ZF_BBOX"/>
    <property type="match status" value="1"/>
</dbReference>
<dbReference type="PROSITE" id="PS50089">
    <property type="entry name" value="ZF_RING_2"/>
    <property type="match status" value="1"/>
</dbReference>
<feature type="domain" description="RING-type" evidence="5">
    <location>
        <begin position="94"/>
        <end position="137"/>
    </location>
</feature>
<evidence type="ECO:0000313" key="7">
    <source>
        <dbReference type="EMBL" id="TNV72867.1"/>
    </source>
</evidence>
<dbReference type="Pfam" id="PF00643">
    <property type="entry name" value="zf-B_box"/>
    <property type="match status" value="1"/>
</dbReference>
<dbReference type="EMBL" id="RRYP01020654">
    <property type="protein sequence ID" value="TNV72867.1"/>
    <property type="molecule type" value="Genomic_DNA"/>
</dbReference>
<dbReference type="SUPFAM" id="SSF57850">
    <property type="entry name" value="RING/U-box"/>
    <property type="match status" value="1"/>
</dbReference>
<dbReference type="SMART" id="SM00336">
    <property type="entry name" value="BBOX"/>
    <property type="match status" value="1"/>
</dbReference>
<dbReference type="GO" id="GO:0008270">
    <property type="term" value="F:zinc ion binding"/>
    <property type="evidence" value="ECO:0007669"/>
    <property type="project" value="UniProtKB-KW"/>
</dbReference>
<dbReference type="PROSITE" id="PS00518">
    <property type="entry name" value="ZF_RING_1"/>
    <property type="match status" value="1"/>
</dbReference>
<dbReference type="SUPFAM" id="SSF57845">
    <property type="entry name" value="B-box zinc-binding domain"/>
    <property type="match status" value="1"/>
</dbReference>
<dbReference type="AlphaFoldDB" id="A0A8J8NDE6"/>
<dbReference type="Proteomes" id="UP000785679">
    <property type="component" value="Unassembled WGS sequence"/>
</dbReference>
<dbReference type="Pfam" id="PF13445">
    <property type="entry name" value="zf-RING_UBOX"/>
    <property type="match status" value="1"/>
</dbReference>
<dbReference type="PANTHER" id="PTHR47156:SF10">
    <property type="entry name" value="E3 UBIQUITIN-PROTEIN LIGASE TRIM-21-RELATED"/>
    <property type="match status" value="1"/>
</dbReference>
<dbReference type="InterPro" id="IPR001841">
    <property type="entry name" value="Znf_RING"/>
</dbReference>
<keyword evidence="2 4" id="KW-0863">Zinc-finger</keyword>
<dbReference type="InterPro" id="IPR052667">
    <property type="entry name" value="E3_ubiquitin-ligase_RING"/>
</dbReference>
<dbReference type="InterPro" id="IPR013083">
    <property type="entry name" value="Znf_RING/FYVE/PHD"/>
</dbReference>
<proteinExistence type="predicted"/>
<organism evidence="7 8">
    <name type="scientific">Halteria grandinella</name>
    <dbReference type="NCBI Taxonomy" id="5974"/>
    <lineage>
        <taxon>Eukaryota</taxon>
        <taxon>Sar</taxon>
        <taxon>Alveolata</taxon>
        <taxon>Ciliophora</taxon>
        <taxon>Intramacronucleata</taxon>
        <taxon>Spirotrichea</taxon>
        <taxon>Stichotrichia</taxon>
        <taxon>Sporadotrichida</taxon>
        <taxon>Halteriidae</taxon>
        <taxon>Halteria</taxon>
    </lineage>
</organism>
<protein>
    <recommendedName>
        <fullName evidence="9">RING-type domain-containing protein</fullName>
    </recommendedName>
</protein>
<dbReference type="SMART" id="SM00184">
    <property type="entry name" value="RING"/>
    <property type="match status" value="1"/>
</dbReference>
<evidence type="ECO:0008006" key="9">
    <source>
        <dbReference type="Google" id="ProtNLM"/>
    </source>
</evidence>
<evidence type="ECO:0000256" key="4">
    <source>
        <dbReference type="PROSITE-ProRule" id="PRU00024"/>
    </source>
</evidence>